<dbReference type="GO" id="GO:0030833">
    <property type="term" value="P:regulation of actin filament polymerization"/>
    <property type="evidence" value="ECO:0007669"/>
    <property type="project" value="InterPro"/>
</dbReference>
<dbReference type="GO" id="GO:0016020">
    <property type="term" value="C:membrane"/>
    <property type="evidence" value="ECO:0007669"/>
    <property type="project" value="UniProtKB-SubCell"/>
</dbReference>
<dbReference type="AlphaFoldDB" id="A0A9N8WAY0"/>
<dbReference type="InterPro" id="IPR039789">
    <property type="entry name" value="CYRI"/>
</dbReference>
<dbReference type="EMBL" id="CAJVPL010000298">
    <property type="protein sequence ID" value="CAG8480310.1"/>
    <property type="molecule type" value="Genomic_DNA"/>
</dbReference>
<evidence type="ECO:0000256" key="4">
    <source>
        <dbReference type="ARBA" id="ARBA00023288"/>
    </source>
</evidence>
<evidence type="ECO:0000256" key="3">
    <source>
        <dbReference type="ARBA" id="ARBA00023136"/>
    </source>
</evidence>
<dbReference type="Proteomes" id="UP000789831">
    <property type="component" value="Unassembled WGS sequence"/>
</dbReference>
<evidence type="ECO:0000256" key="1">
    <source>
        <dbReference type="ARBA" id="ARBA00004635"/>
    </source>
</evidence>
<comment type="subcellular location">
    <subcellularLocation>
        <location evidence="1">Membrane</location>
        <topology evidence="1">Lipid-anchor</topology>
    </subcellularLocation>
</comment>
<comment type="caution">
    <text evidence="7">The sequence shown here is derived from an EMBL/GenBank/DDBJ whole genome shotgun (WGS) entry which is preliminary data.</text>
</comment>
<dbReference type="InterPro" id="IPR025164">
    <property type="entry name" value="Toastrack_DUF4097"/>
</dbReference>
<proteinExistence type="inferred from homology"/>
<dbReference type="GO" id="GO:0031267">
    <property type="term" value="F:small GTPase binding"/>
    <property type="evidence" value="ECO:0007669"/>
    <property type="project" value="InterPro"/>
</dbReference>
<feature type="domain" description="DUF4097" evidence="6">
    <location>
        <begin position="389"/>
        <end position="612"/>
    </location>
</feature>
<evidence type="ECO:0000313" key="8">
    <source>
        <dbReference type="Proteomes" id="UP000789831"/>
    </source>
</evidence>
<evidence type="ECO:0000259" key="6">
    <source>
        <dbReference type="Pfam" id="PF13349"/>
    </source>
</evidence>
<gene>
    <name evidence="7" type="ORF">AGERDE_LOCUS3200</name>
</gene>
<organism evidence="7 8">
    <name type="scientific">Ambispora gerdemannii</name>
    <dbReference type="NCBI Taxonomy" id="144530"/>
    <lineage>
        <taxon>Eukaryota</taxon>
        <taxon>Fungi</taxon>
        <taxon>Fungi incertae sedis</taxon>
        <taxon>Mucoromycota</taxon>
        <taxon>Glomeromycotina</taxon>
        <taxon>Glomeromycetes</taxon>
        <taxon>Archaeosporales</taxon>
        <taxon>Ambisporaceae</taxon>
        <taxon>Ambispora</taxon>
    </lineage>
</organism>
<dbReference type="Pfam" id="PF13349">
    <property type="entry name" value="DUF4097"/>
    <property type="match status" value="1"/>
</dbReference>
<evidence type="ECO:0000313" key="7">
    <source>
        <dbReference type="EMBL" id="CAG8480310.1"/>
    </source>
</evidence>
<comment type="similarity">
    <text evidence="2">Belongs to the CYRI family.</text>
</comment>
<dbReference type="Pfam" id="PF07159">
    <property type="entry name" value="CYRIA-B_Rac1-bd"/>
    <property type="match status" value="1"/>
</dbReference>
<sequence>MGLILSHLGKGSGDAVVPDLYLDLENAEPTQAELGLHGHVSALLQPTDSLLDSLRRYDGCGELIRKAISNPTPENEEEAWQAVQPAVAKLKRYFEYSASLENALPELLKALCEGNVRKNIETYQALTKLLANILDFSFEFDYSKMKTPSIQNDFSYYRRTLSRGKLANETDLKTSMIEDELANRISLFYAYPTPMLKTVTDVTALFVAKNNLGRSVSECLSGLAAGCYHAVTKKRVQSSETVAFCLRVMVVAIILYDHIDPQGAFNRQSLINAIQAHGTTEYSNLMSALRFNTKHLNDDSTPKNIKQLNIVKSVGLGDLTQIQVENEKIEFDPETYNNISIIVRGHMHGSITLLRDDHESKRCRINNKIYVTDDYIRVTITPVYTDNQLILTIEGPREYTKIKHETEVIFPHGLQSIRNFYIESENSNVDAYALPTLFFERYQINSTNGHIDSRLLKATNINLKTTNGNITGSYQPLAGFTAESSNGSIDSSVTSSSQPSSIDLRTTNGAIKGFYRMGSNFAAKTTNGAVTVQGHLKADEQVNARIGSTNGMVSLTLSKIYKGRFQLETSWGPTNVSELVDVNFDSYTRSVKTGVKGTASLGNNIKLNTMNGGARLEFI</sequence>
<keyword evidence="4" id="KW-0449">Lipoprotein</keyword>
<dbReference type="InterPro" id="IPR009828">
    <property type="entry name" value="CYRIA/CYRIB_Rac1-bd"/>
</dbReference>
<feature type="domain" description="CYRIA/CYRIB Rac1 binding" evidence="5">
    <location>
        <begin position="19"/>
        <end position="306"/>
    </location>
</feature>
<dbReference type="OrthoDB" id="60973at2759"/>
<name>A0A9N8WAY0_9GLOM</name>
<accession>A0A9N8WAY0</accession>
<evidence type="ECO:0000259" key="5">
    <source>
        <dbReference type="Pfam" id="PF07159"/>
    </source>
</evidence>
<dbReference type="PANTHER" id="PTHR12422">
    <property type="entry name" value="GH09096P"/>
    <property type="match status" value="1"/>
</dbReference>
<keyword evidence="8" id="KW-1185">Reference proteome</keyword>
<keyword evidence="3" id="KW-0472">Membrane</keyword>
<reference evidence="7" key="1">
    <citation type="submission" date="2021-06" db="EMBL/GenBank/DDBJ databases">
        <authorList>
            <person name="Kallberg Y."/>
            <person name="Tangrot J."/>
            <person name="Rosling A."/>
        </authorList>
    </citation>
    <scope>NUCLEOTIDE SEQUENCE</scope>
    <source>
        <strain evidence="7">MT106</strain>
    </source>
</reference>
<protein>
    <submittedName>
        <fullName evidence="7">12290_t:CDS:1</fullName>
    </submittedName>
</protein>
<evidence type="ECO:0000256" key="2">
    <source>
        <dbReference type="ARBA" id="ARBA00005778"/>
    </source>
</evidence>